<dbReference type="SUPFAM" id="SSF47923">
    <property type="entry name" value="Ypt/Rab-GAP domain of gyp1p"/>
    <property type="match status" value="2"/>
</dbReference>
<evidence type="ECO:0000313" key="5">
    <source>
        <dbReference type="Proteomes" id="UP000053447"/>
    </source>
</evidence>
<evidence type="ECO:0000259" key="3">
    <source>
        <dbReference type="PROSITE" id="PS50086"/>
    </source>
</evidence>
<sequence>MSKEQKEVYKEKKEKTLFFLEKNDVSGAKYEAKQDDKNLNNSERGRKKNGKEKESELGKNDETKSHSLSNDVENEQNTTYHSADGVLQEKESESNTSIGDLSIETILEKHSDMSNSTTLTNKSEEEYPIHNENVYPLAADNFIQKQKIHVHREPLEPLSTHETDTLPFIQSLNFNTTNPPDVFINSYVSTKLSSEAQEAHQQPLSIHEPAMTSTNILQEKFEEIYQHASSDKTIDWEFFRLIISDYNFVVKAHKEEFSSVISTGIPSILRGILWQTITSSKNSDMERIYHTLINQPAPAEKNIQRDLYKTFSKATLKARIYRVLKAYSLYDPEVGYVEGMGFLASPLLVYMSEEEAFCIFIKLMKDYDLRSFYIPNTPGLHLRLYQFNKLMEEIVPTVYIHLHKHGIEPSMYASQWFMTLFAYKFPINMVVRVFDVIIAEGTEAILKFSIALMKKNQEKILSLKFDQLLSFLKEKMFLVYSIHNKTITKLAWSTTITDYQVDEFINDAYSIEITESMLSKYAIEYKKMKETEIEKDKEIAFLKSENSSLFHKIKSLEESLDILNKEHIKLANSMVESKIHIACLLDENEGLTSEVSQLKLTIESQPIEIEERMKSEMQSIMDKNIQVMDKNRVLEDQITKMENELAQTKIQLATIHNERDTLKKKWNEVKKALEN</sequence>
<feature type="coiled-coil region" evidence="1">
    <location>
        <begin position="624"/>
        <end position="665"/>
    </location>
</feature>
<evidence type="ECO:0000313" key="4">
    <source>
        <dbReference type="EMBL" id="KTW29970.1"/>
    </source>
</evidence>
<gene>
    <name evidence="4" type="ORF">T551_01914</name>
</gene>
<dbReference type="Gene3D" id="1.10.472.80">
    <property type="entry name" value="Ypt/Rab-GAP domain of gyp1p, domain 3"/>
    <property type="match status" value="1"/>
</dbReference>
<feature type="domain" description="Rab-GAP TBC" evidence="3">
    <location>
        <begin position="264"/>
        <end position="441"/>
    </location>
</feature>
<dbReference type="Proteomes" id="UP000053447">
    <property type="component" value="Unassembled WGS sequence"/>
</dbReference>
<dbReference type="PROSITE" id="PS50086">
    <property type="entry name" value="TBC_RABGAP"/>
    <property type="match status" value="1"/>
</dbReference>
<dbReference type="GeneID" id="28940432"/>
<comment type="caution">
    <text evidence="4">The sequence shown here is derived from an EMBL/GenBank/DDBJ whole genome shotgun (WGS) entry which is preliminary data.</text>
</comment>
<keyword evidence="1" id="KW-0175">Coiled coil</keyword>
<name>A0A0W4ZNL8_PNEJ7</name>
<dbReference type="PANTHER" id="PTHR47219">
    <property type="entry name" value="RAB GTPASE-ACTIVATING PROTEIN 1-LIKE"/>
    <property type="match status" value="1"/>
</dbReference>
<dbReference type="VEuPathDB" id="FungiDB:T551_01914"/>
<dbReference type="AlphaFoldDB" id="A0A0W4ZNL8"/>
<dbReference type="InterPro" id="IPR000195">
    <property type="entry name" value="Rab-GAP-TBC_dom"/>
</dbReference>
<dbReference type="GO" id="GO:0005096">
    <property type="term" value="F:GTPase activator activity"/>
    <property type="evidence" value="ECO:0007669"/>
    <property type="project" value="TreeGrafter"/>
</dbReference>
<dbReference type="Pfam" id="PF23436">
    <property type="entry name" value="RabGap-TBC_2"/>
    <property type="match status" value="1"/>
</dbReference>
<proteinExistence type="predicted"/>
<dbReference type="STRING" id="1408657.A0A0W4ZNL8"/>
<keyword evidence="5" id="KW-1185">Reference proteome</keyword>
<dbReference type="GO" id="GO:0031267">
    <property type="term" value="F:small GTPase binding"/>
    <property type="evidence" value="ECO:0007669"/>
    <property type="project" value="TreeGrafter"/>
</dbReference>
<accession>A0A0W4ZNL8</accession>
<dbReference type="RefSeq" id="XP_018229531.1">
    <property type="nucleotide sequence ID" value="XM_018374177.1"/>
</dbReference>
<dbReference type="FunFam" id="1.10.472.80:FF:000027">
    <property type="entry name" value="GTPase activating protein (Evi5)"/>
    <property type="match status" value="1"/>
</dbReference>
<feature type="coiled-coil region" evidence="1">
    <location>
        <begin position="546"/>
        <end position="573"/>
    </location>
</feature>
<feature type="compositionally biased region" description="Polar residues" evidence="2">
    <location>
        <begin position="66"/>
        <end position="77"/>
    </location>
</feature>
<dbReference type="EMBL" id="LFWA01000008">
    <property type="protein sequence ID" value="KTW29970.1"/>
    <property type="molecule type" value="Genomic_DNA"/>
</dbReference>
<dbReference type="Gene3D" id="1.10.8.270">
    <property type="entry name" value="putative rabgap domain of human tbc1 domain family member 14 like domains"/>
    <property type="match status" value="1"/>
</dbReference>
<dbReference type="OrthoDB" id="295078at2759"/>
<evidence type="ECO:0000256" key="1">
    <source>
        <dbReference type="SAM" id="Coils"/>
    </source>
</evidence>
<feature type="region of interest" description="Disordered" evidence="2">
    <location>
        <begin position="20"/>
        <end position="77"/>
    </location>
</feature>
<feature type="compositionally biased region" description="Basic and acidic residues" evidence="2">
    <location>
        <begin position="51"/>
        <end position="65"/>
    </location>
</feature>
<dbReference type="SMART" id="SM00164">
    <property type="entry name" value="TBC"/>
    <property type="match status" value="1"/>
</dbReference>
<evidence type="ECO:0000256" key="2">
    <source>
        <dbReference type="SAM" id="MobiDB-lite"/>
    </source>
</evidence>
<organism evidence="4 5">
    <name type="scientific">Pneumocystis jirovecii (strain RU7)</name>
    <name type="common">Human pneumocystis pneumonia agent</name>
    <dbReference type="NCBI Taxonomy" id="1408657"/>
    <lineage>
        <taxon>Eukaryota</taxon>
        <taxon>Fungi</taxon>
        <taxon>Dikarya</taxon>
        <taxon>Ascomycota</taxon>
        <taxon>Taphrinomycotina</taxon>
        <taxon>Pneumocystomycetes</taxon>
        <taxon>Pneumocystaceae</taxon>
        <taxon>Pneumocystis</taxon>
    </lineage>
</organism>
<dbReference type="InterPro" id="IPR050302">
    <property type="entry name" value="Rab_GAP_TBC_domain"/>
</dbReference>
<dbReference type="PANTHER" id="PTHR47219:SF9">
    <property type="entry name" value="GTPASE ACTIVATING PROTEIN AND CENTROSOME-ASSOCIATED, ISOFORM B"/>
    <property type="match status" value="1"/>
</dbReference>
<dbReference type="eggNOG" id="KOG1102">
    <property type="taxonomic scope" value="Eukaryota"/>
</dbReference>
<dbReference type="InterPro" id="IPR035969">
    <property type="entry name" value="Rab-GAP_TBC_sf"/>
</dbReference>
<protein>
    <recommendedName>
        <fullName evidence="3">Rab-GAP TBC domain-containing protein</fullName>
    </recommendedName>
</protein>
<feature type="compositionally biased region" description="Basic and acidic residues" evidence="2">
    <location>
        <begin position="20"/>
        <end position="38"/>
    </location>
</feature>
<reference evidence="5" key="1">
    <citation type="journal article" date="2016" name="Nat. Commun.">
        <title>Genome analysis of three Pneumocystis species reveals adaptation mechanisms to life exclusively in mammalian hosts.</title>
        <authorList>
            <person name="Ma L."/>
            <person name="Chen Z."/>
            <person name="Huang D.W."/>
            <person name="Kutty G."/>
            <person name="Ishihara M."/>
            <person name="Wang H."/>
            <person name="Abouelleil A."/>
            <person name="Bishop L."/>
            <person name="Davey E."/>
            <person name="Deng R."/>
            <person name="Deng X."/>
            <person name="Fan L."/>
            <person name="Fantoni G."/>
            <person name="Fitzgerald M."/>
            <person name="Gogineni E."/>
            <person name="Goldberg J.M."/>
            <person name="Handley G."/>
            <person name="Hu X."/>
            <person name="Huber C."/>
            <person name="Jiao X."/>
            <person name="Jones K."/>
            <person name="Levin J.Z."/>
            <person name="Liu Y."/>
            <person name="Macdonald P."/>
            <person name="Melnikov A."/>
            <person name="Raley C."/>
            <person name="Sassi M."/>
            <person name="Sherman B.T."/>
            <person name="Song X."/>
            <person name="Sykes S."/>
            <person name="Tran B."/>
            <person name="Walsh L."/>
            <person name="Xia Y."/>
            <person name="Yang J."/>
            <person name="Young S."/>
            <person name="Zeng Q."/>
            <person name="Zheng X."/>
            <person name="Stephens R."/>
            <person name="Nusbaum C."/>
            <person name="Birren B.W."/>
            <person name="Azadi P."/>
            <person name="Lempicki R.A."/>
            <person name="Cuomo C.A."/>
            <person name="Kovacs J.A."/>
        </authorList>
    </citation>
    <scope>NUCLEOTIDE SEQUENCE [LARGE SCALE GENOMIC DNA]</scope>
    <source>
        <strain evidence="5">RU7</strain>
    </source>
</reference>